<evidence type="ECO:0000313" key="10">
    <source>
        <dbReference type="Proteomes" id="UP001499910"/>
    </source>
</evidence>
<dbReference type="CDD" id="cd00130">
    <property type="entry name" value="PAS"/>
    <property type="match status" value="1"/>
</dbReference>
<dbReference type="RefSeq" id="WP_222187362.1">
    <property type="nucleotide sequence ID" value="NZ_BAABHW010000001.1"/>
</dbReference>
<dbReference type="PRINTS" id="PR00344">
    <property type="entry name" value="BCTRLSENSOR"/>
</dbReference>
<evidence type="ECO:0000256" key="7">
    <source>
        <dbReference type="ARBA" id="ARBA00023136"/>
    </source>
</evidence>
<keyword evidence="9" id="KW-0067">ATP-binding</keyword>
<dbReference type="CDD" id="cd00082">
    <property type="entry name" value="HisKA"/>
    <property type="match status" value="1"/>
</dbReference>
<dbReference type="InterPro" id="IPR036097">
    <property type="entry name" value="HisK_dim/P_sf"/>
</dbReference>
<dbReference type="Gene3D" id="1.10.287.130">
    <property type="match status" value="1"/>
</dbReference>
<dbReference type="PROSITE" id="PS50109">
    <property type="entry name" value="HIS_KIN"/>
    <property type="match status" value="1"/>
</dbReference>
<keyword evidence="6" id="KW-0902">Two-component regulatory system</keyword>
<dbReference type="InterPro" id="IPR003594">
    <property type="entry name" value="HATPase_dom"/>
</dbReference>
<dbReference type="SMART" id="SM00387">
    <property type="entry name" value="HATPase_c"/>
    <property type="match status" value="1"/>
</dbReference>
<keyword evidence="10" id="KW-1185">Reference proteome</keyword>
<protein>
    <recommendedName>
        <fullName evidence="2">histidine kinase</fullName>
        <ecNumber evidence="2">2.7.13.3</ecNumber>
    </recommendedName>
</protein>
<comment type="catalytic activity">
    <reaction evidence="1">
        <text>ATP + protein L-histidine = ADP + protein N-phospho-L-histidine.</text>
        <dbReference type="EC" id="2.7.13.3"/>
    </reaction>
</comment>
<dbReference type="PANTHER" id="PTHR45453:SF1">
    <property type="entry name" value="PHOSPHATE REGULON SENSOR PROTEIN PHOR"/>
    <property type="match status" value="1"/>
</dbReference>
<sequence>MSDTPLNDLLESVLGAVPEPMLYLDATGTVAVTNLAACQLFGDWITGRNYATVLRQPGLLGRIEAAQSGEKGGESRFELPDTAGVTQFRVRITPLPVGPDRSLRANRVPVLLHFTDITHLREAEEMRRDFVANVSHELRTPLTAVMGFIETLRGPARSDPAAQDRFLGIMEAEARRMNRLVSDLLSLSRVESQERMRPSDEVDLSAVLDGVVAALRPAAQDSGNTLEIERHVPDGQRTVIQGDRDQLMQVFLNLAENALKYGGPNKPVTLRLVAEAGSGSMKGTVLRVDVIDRGEGIEARHIPRLTERFYRIDTHRSREMGGTGLGLAIVKHIVNRHRGRLRISSVAGQGSTFSAIFPAV</sequence>
<dbReference type="SUPFAM" id="SSF55785">
    <property type="entry name" value="PYP-like sensor domain (PAS domain)"/>
    <property type="match status" value="1"/>
</dbReference>
<keyword evidence="3" id="KW-0597">Phosphoprotein</keyword>
<dbReference type="EMBL" id="BAABHW010000001">
    <property type="protein sequence ID" value="GAA5069624.1"/>
    <property type="molecule type" value="Genomic_DNA"/>
</dbReference>
<dbReference type="SUPFAM" id="SSF47384">
    <property type="entry name" value="Homodimeric domain of signal transducing histidine kinase"/>
    <property type="match status" value="1"/>
</dbReference>
<name>A0ABP9L229_9RHOB</name>
<evidence type="ECO:0000256" key="4">
    <source>
        <dbReference type="ARBA" id="ARBA00022679"/>
    </source>
</evidence>
<evidence type="ECO:0000259" key="8">
    <source>
        <dbReference type="PROSITE" id="PS50109"/>
    </source>
</evidence>
<dbReference type="InterPro" id="IPR035965">
    <property type="entry name" value="PAS-like_dom_sf"/>
</dbReference>
<evidence type="ECO:0000256" key="2">
    <source>
        <dbReference type="ARBA" id="ARBA00012438"/>
    </source>
</evidence>
<dbReference type="GO" id="GO:0005524">
    <property type="term" value="F:ATP binding"/>
    <property type="evidence" value="ECO:0007669"/>
    <property type="project" value="UniProtKB-KW"/>
</dbReference>
<gene>
    <name evidence="9" type="ORF">GCM10023209_11530</name>
</gene>
<dbReference type="SUPFAM" id="SSF55874">
    <property type="entry name" value="ATPase domain of HSP90 chaperone/DNA topoisomerase II/histidine kinase"/>
    <property type="match status" value="1"/>
</dbReference>
<evidence type="ECO:0000256" key="3">
    <source>
        <dbReference type="ARBA" id="ARBA00022553"/>
    </source>
</evidence>
<organism evidence="9 10">
    <name type="scientific">[Roseibacterium] beibuensis</name>
    <dbReference type="NCBI Taxonomy" id="1193142"/>
    <lineage>
        <taxon>Bacteria</taxon>
        <taxon>Pseudomonadati</taxon>
        <taxon>Pseudomonadota</taxon>
        <taxon>Alphaproteobacteria</taxon>
        <taxon>Rhodobacterales</taxon>
        <taxon>Roseobacteraceae</taxon>
        <taxon>Roseicyclus</taxon>
    </lineage>
</organism>
<dbReference type="Pfam" id="PF02518">
    <property type="entry name" value="HATPase_c"/>
    <property type="match status" value="1"/>
</dbReference>
<keyword evidence="4" id="KW-0808">Transferase</keyword>
<dbReference type="InterPro" id="IPR003661">
    <property type="entry name" value="HisK_dim/P_dom"/>
</dbReference>
<dbReference type="InterPro" id="IPR005467">
    <property type="entry name" value="His_kinase_dom"/>
</dbReference>
<reference evidence="10" key="1">
    <citation type="journal article" date="2019" name="Int. J. Syst. Evol. Microbiol.">
        <title>The Global Catalogue of Microorganisms (GCM) 10K type strain sequencing project: providing services to taxonomists for standard genome sequencing and annotation.</title>
        <authorList>
            <consortium name="The Broad Institute Genomics Platform"/>
            <consortium name="The Broad Institute Genome Sequencing Center for Infectious Disease"/>
            <person name="Wu L."/>
            <person name="Ma J."/>
        </authorList>
    </citation>
    <scope>NUCLEOTIDE SEQUENCE [LARGE SCALE GENOMIC DNA]</scope>
    <source>
        <strain evidence="10">JCM 18015</strain>
    </source>
</reference>
<dbReference type="EC" id="2.7.13.3" evidence="2"/>
<dbReference type="InterPro" id="IPR004358">
    <property type="entry name" value="Sig_transdc_His_kin-like_C"/>
</dbReference>
<keyword evidence="5" id="KW-0418">Kinase</keyword>
<keyword evidence="9" id="KW-0547">Nucleotide-binding</keyword>
<dbReference type="Proteomes" id="UP001499910">
    <property type="component" value="Unassembled WGS sequence"/>
</dbReference>
<dbReference type="InterPro" id="IPR050351">
    <property type="entry name" value="BphY/WalK/GraS-like"/>
</dbReference>
<dbReference type="Pfam" id="PF00512">
    <property type="entry name" value="HisKA"/>
    <property type="match status" value="1"/>
</dbReference>
<evidence type="ECO:0000256" key="6">
    <source>
        <dbReference type="ARBA" id="ARBA00023012"/>
    </source>
</evidence>
<dbReference type="PANTHER" id="PTHR45453">
    <property type="entry name" value="PHOSPHATE REGULON SENSOR PROTEIN PHOR"/>
    <property type="match status" value="1"/>
</dbReference>
<accession>A0ABP9L229</accession>
<comment type="caution">
    <text evidence="9">The sequence shown here is derived from an EMBL/GenBank/DDBJ whole genome shotgun (WGS) entry which is preliminary data.</text>
</comment>
<dbReference type="Gene3D" id="3.30.565.10">
    <property type="entry name" value="Histidine kinase-like ATPase, C-terminal domain"/>
    <property type="match status" value="1"/>
</dbReference>
<feature type="domain" description="Histidine kinase" evidence="8">
    <location>
        <begin position="133"/>
        <end position="360"/>
    </location>
</feature>
<dbReference type="InterPro" id="IPR000014">
    <property type="entry name" value="PAS"/>
</dbReference>
<evidence type="ECO:0000256" key="5">
    <source>
        <dbReference type="ARBA" id="ARBA00022777"/>
    </source>
</evidence>
<dbReference type="SMART" id="SM00388">
    <property type="entry name" value="HisKA"/>
    <property type="match status" value="1"/>
</dbReference>
<proteinExistence type="predicted"/>
<keyword evidence="7" id="KW-0472">Membrane</keyword>
<evidence type="ECO:0000313" key="9">
    <source>
        <dbReference type="EMBL" id="GAA5069624.1"/>
    </source>
</evidence>
<dbReference type="InterPro" id="IPR036890">
    <property type="entry name" value="HATPase_C_sf"/>
</dbReference>
<dbReference type="Gene3D" id="3.30.450.20">
    <property type="entry name" value="PAS domain"/>
    <property type="match status" value="1"/>
</dbReference>
<evidence type="ECO:0000256" key="1">
    <source>
        <dbReference type="ARBA" id="ARBA00000085"/>
    </source>
</evidence>